<keyword evidence="2" id="KW-0645">Protease</keyword>
<feature type="compositionally biased region" description="Low complexity" evidence="5">
    <location>
        <begin position="238"/>
        <end position="248"/>
    </location>
</feature>
<organism evidence="7 8">
    <name type="scientific">Patella caerulea</name>
    <name type="common">Rayed Mediterranean limpet</name>
    <dbReference type="NCBI Taxonomy" id="87958"/>
    <lineage>
        <taxon>Eukaryota</taxon>
        <taxon>Metazoa</taxon>
        <taxon>Spiralia</taxon>
        <taxon>Lophotrochozoa</taxon>
        <taxon>Mollusca</taxon>
        <taxon>Gastropoda</taxon>
        <taxon>Patellogastropoda</taxon>
        <taxon>Patelloidea</taxon>
        <taxon>Patellidae</taxon>
        <taxon>Patella</taxon>
    </lineage>
</organism>
<dbReference type="GO" id="GO:0016929">
    <property type="term" value="F:deSUMOylase activity"/>
    <property type="evidence" value="ECO:0007669"/>
    <property type="project" value="TreeGrafter"/>
</dbReference>
<dbReference type="InterPro" id="IPR038765">
    <property type="entry name" value="Papain-like_cys_pep_sf"/>
</dbReference>
<feature type="domain" description="Ubiquitin-like protease family profile" evidence="6">
    <location>
        <begin position="464"/>
        <end position="626"/>
    </location>
</feature>
<dbReference type="Gene3D" id="3.40.395.10">
    <property type="entry name" value="Adenoviral Proteinase, Chain A"/>
    <property type="match status" value="1"/>
</dbReference>
<dbReference type="InterPro" id="IPR003653">
    <property type="entry name" value="Peptidase_C48_C"/>
</dbReference>
<dbReference type="SUPFAM" id="SSF54001">
    <property type="entry name" value="Cysteine proteinases"/>
    <property type="match status" value="1"/>
</dbReference>
<keyword evidence="8" id="KW-1185">Reference proteome</keyword>
<dbReference type="GO" id="GO:0060255">
    <property type="term" value="P:regulation of macromolecule metabolic process"/>
    <property type="evidence" value="ECO:0007669"/>
    <property type="project" value="UniProtKB-ARBA"/>
</dbReference>
<evidence type="ECO:0000256" key="4">
    <source>
        <dbReference type="ARBA" id="ARBA00022807"/>
    </source>
</evidence>
<dbReference type="GO" id="GO:0005634">
    <property type="term" value="C:nucleus"/>
    <property type="evidence" value="ECO:0007669"/>
    <property type="project" value="TreeGrafter"/>
</dbReference>
<protein>
    <recommendedName>
        <fullName evidence="6">Ubiquitin-like protease family profile domain-containing protein</fullName>
    </recommendedName>
</protein>
<evidence type="ECO:0000256" key="3">
    <source>
        <dbReference type="ARBA" id="ARBA00022801"/>
    </source>
</evidence>
<evidence type="ECO:0000256" key="5">
    <source>
        <dbReference type="SAM" id="MobiDB-lite"/>
    </source>
</evidence>
<dbReference type="EMBL" id="JAZGQO010000021">
    <property type="protein sequence ID" value="KAK6166240.1"/>
    <property type="molecule type" value="Genomic_DNA"/>
</dbReference>
<feature type="compositionally biased region" description="Polar residues" evidence="5">
    <location>
        <begin position="160"/>
        <end position="183"/>
    </location>
</feature>
<feature type="region of interest" description="Disordered" evidence="5">
    <location>
        <begin position="308"/>
        <end position="338"/>
    </location>
</feature>
<feature type="region of interest" description="Disordered" evidence="5">
    <location>
        <begin position="148"/>
        <end position="183"/>
    </location>
</feature>
<feature type="compositionally biased region" description="Polar residues" evidence="5">
    <location>
        <begin position="125"/>
        <end position="135"/>
    </location>
</feature>
<name>A0AAN8G5D0_PATCE</name>
<reference evidence="7 8" key="1">
    <citation type="submission" date="2024-01" db="EMBL/GenBank/DDBJ databases">
        <title>The genome of the rayed Mediterranean limpet Patella caerulea (Linnaeus, 1758).</title>
        <authorList>
            <person name="Anh-Thu Weber A."/>
            <person name="Halstead-Nussloch G."/>
        </authorList>
    </citation>
    <scope>NUCLEOTIDE SEQUENCE [LARGE SCALE GENOMIC DNA]</scope>
    <source>
        <strain evidence="7">AATW-2023a</strain>
        <tissue evidence="7">Whole specimen</tissue>
    </source>
</reference>
<dbReference type="PROSITE" id="PS50600">
    <property type="entry name" value="ULP_PROTEASE"/>
    <property type="match status" value="1"/>
</dbReference>
<gene>
    <name evidence="7" type="ORF">SNE40_022986</name>
</gene>
<dbReference type="Pfam" id="PF02902">
    <property type="entry name" value="Peptidase_C48"/>
    <property type="match status" value="1"/>
</dbReference>
<sequence>MLTSLTEKFRSYIFPFSKEDNFDTPSRKRKRTVDETEVTKEDPDIEIVSVKRPRNVLDIMTTPINTMANWMRQKTSFSRDYFFKPLEDQPAIGVPPNTSYHRSFPNLPNANGRNWNIEPHGIQKTVPSSRQNTFPPQKAKRSFRDVVAPPIHSNGHTDENVQASKKQSFPKDQTSFTTGFNGSNVIGNPCTAQLCVRLDEKEKYRQLLQQFTTVPLDSSQQRKRTSPKPSLFKNASTNRSQNSSFFSKSSREEPKIHNSFKKRPKSPRVTAQAVDPLNVSSSYLTKHHKTAVDLLSSAPSLHVININTHRTVESPSKQEDTSNTERISPPPLKSEERFTRLSSPTFEKLEESIYVKNDWFKELKRNHELDKQERDRKIKEAEVTLETLTEMRKKRYEELEKNVREQMRILEPFTQDITGRKEIRELDEDKETKLVELTPDMNKVIDNAIGNGPLKAVVSEGFKIQITREDIQTLKGLNWLNDEVINFYMNMLMERGDEDNMARVHAFNTFFYPKLASCGHSVVRRWTKRVDVLNVDYILVPVHLGVHWCLAIIDFRKKSIRYYDSMGGNNDTCLNALKQYLIDECLDKKKQKFDLTGWSTVAVKDIPQQMNGSDCGMFSCVYAEYITRGAKITFTQDDMPYFRRKMVYEIITRKLLQ</sequence>
<dbReference type="FunFam" id="3.40.395.10:FF:000001">
    <property type="entry name" value="Sentrin-specific protease 1"/>
    <property type="match status" value="1"/>
</dbReference>
<comment type="similarity">
    <text evidence="1">Belongs to the peptidase C48 family.</text>
</comment>
<proteinExistence type="inferred from homology"/>
<feature type="compositionally biased region" description="Basic and acidic residues" evidence="5">
    <location>
        <begin position="310"/>
        <end position="320"/>
    </location>
</feature>
<dbReference type="Proteomes" id="UP001347796">
    <property type="component" value="Unassembled WGS sequence"/>
</dbReference>
<feature type="region of interest" description="Disordered" evidence="5">
    <location>
        <begin position="215"/>
        <end position="273"/>
    </location>
</feature>
<dbReference type="GO" id="GO:0080090">
    <property type="term" value="P:regulation of primary metabolic process"/>
    <property type="evidence" value="ECO:0007669"/>
    <property type="project" value="UniProtKB-ARBA"/>
</dbReference>
<dbReference type="PANTHER" id="PTHR12606">
    <property type="entry name" value="SENTRIN/SUMO-SPECIFIC PROTEASE"/>
    <property type="match status" value="1"/>
</dbReference>
<accession>A0AAN8G5D0</accession>
<dbReference type="GO" id="GO:0016926">
    <property type="term" value="P:protein desumoylation"/>
    <property type="evidence" value="ECO:0007669"/>
    <property type="project" value="TreeGrafter"/>
</dbReference>
<evidence type="ECO:0000256" key="2">
    <source>
        <dbReference type="ARBA" id="ARBA00022670"/>
    </source>
</evidence>
<dbReference type="PANTHER" id="PTHR12606:SF141">
    <property type="entry name" value="GH15225P-RELATED"/>
    <property type="match status" value="1"/>
</dbReference>
<evidence type="ECO:0000259" key="6">
    <source>
        <dbReference type="PROSITE" id="PS50600"/>
    </source>
</evidence>
<evidence type="ECO:0000256" key="1">
    <source>
        <dbReference type="ARBA" id="ARBA00005234"/>
    </source>
</evidence>
<dbReference type="GO" id="GO:0006508">
    <property type="term" value="P:proteolysis"/>
    <property type="evidence" value="ECO:0007669"/>
    <property type="project" value="UniProtKB-KW"/>
</dbReference>
<evidence type="ECO:0000313" key="8">
    <source>
        <dbReference type="Proteomes" id="UP001347796"/>
    </source>
</evidence>
<keyword evidence="4" id="KW-0788">Thiol protease</keyword>
<keyword evidence="3" id="KW-0378">Hydrolase</keyword>
<dbReference type="AlphaFoldDB" id="A0AAN8G5D0"/>
<comment type="caution">
    <text evidence="7">The sequence shown here is derived from an EMBL/GenBank/DDBJ whole genome shotgun (WGS) entry which is preliminary data.</text>
</comment>
<evidence type="ECO:0000313" key="7">
    <source>
        <dbReference type="EMBL" id="KAK6166240.1"/>
    </source>
</evidence>
<feature type="region of interest" description="Disordered" evidence="5">
    <location>
        <begin position="122"/>
        <end position="141"/>
    </location>
</feature>